<dbReference type="RefSeq" id="WP_155454253.1">
    <property type="nucleotide sequence ID" value="NZ_WNKX01000007.1"/>
</dbReference>
<dbReference type="GO" id="GO:0009055">
    <property type="term" value="F:electron transfer activity"/>
    <property type="evidence" value="ECO:0007669"/>
    <property type="project" value="InterPro"/>
</dbReference>
<evidence type="ECO:0000256" key="4">
    <source>
        <dbReference type="ARBA" id="ARBA00022982"/>
    </source>
</evidence>
<comment type="caution">
    <text evidence="9">The sequence shown here is derived from an EMBL/GenBank/DDBJ whole genome shotgun (WGS) entry which is preliminary data.</text>
</comment>
<dbReference type="PANTHER" id="PTHR40942:SF4">
    <property type="entry name" value="CYTOCHROME C5"/>
    <property type="match status" value="1"/>
</dbReference>
<evidence type="ECO:0000313" key="10">
    <source>
        <dbReference type="Proteomes" id="UP000472320"/>
    </source>
</evidence>
<dbReference type="InterPro" id="IPR002323">
    <property type="entry name" value="Cyt_CIE"/>
</dbReference>
<keyword evidence="3 6" id="KW-0479">Metal-binding</keyword>
<dbReference type="GO" id="GO:0005506">
    <property type="term" value="F:iron ion binding"/>
    <property type="evidence" value="ECO:0007669"/>
    <property type="project" value="InterPro"/>
</dbReference>
<dbReference type="SUPFAM" id="SSF46626">
    <property type="entry name" value="Cytochrome c"/>
    <property type="match status" value="1"/>
</dbReference>
<dbReference type="OrthoDB" id="9814708at2"/>
<evidence type="ECO:0000313" key="9">
    <source>
        <dbReference type="EMBL" id="MTW11298.1"/>
    </source>
</evidence>
<keyword evidence="2 6" id="KW-0349">Heme</keyword>
<keyword evidence="4" id="KW-0249">Electron transport</keyword>
<accession>A0A6L6QFN1</accession>
<evidence type="ECO:0000256" key="7">
    <source>
        <dbReference type="SAM" id="SignalP"/>
    </source>
</evidence>
<reference evidence="9 10" key="1">
    <citation type="submission" date="2019-11" db="EMBL/GenBank/DDBJ databases">
        <title>Type strains purchased from KCTC, JCM and DSMZ.</title>
        <authorList>
            <person name="Lu H."/>
        </authorList>
    </citation>
    <scope>NUCLEOTIDE SEQUENCE [LARGE SCALE GENOMIC DNA]</scope>
    <source>
        <strain evidence="9 10">JCM 31587</strain>
    </source>
</reference>
<keyword evidence="7" id="KW-0732">Signal</keyword>
<proteinExistence type="predicted"/>
<evidence type="ECO:0000259" key="8">
    <source>
        <dbReference type="PROSITE" id="PS51007"/>
    </source>
</evidence>
<evidence type="ECO:0000256" key="2">
    <source>
        <dbReference type="ARBA" id="ARBA00022617"/>
    </source>
</evidence>
<sequence>MRLATALLAACGLLAAGASPAQTTGREVYEAVCIACHAAENVMVSSPKLGEGKEWQQRMERAGGLDGLVRNAMQGVGAMPARGGKPELDAAQLKAAIRYMMQAD</sequence>
<dbReference type="PROSITE" id="PS51007">
    <property type="entry name" value="CYTC"/>
    <property type="match status" value="1"/>
</dbReference>
<dbReference type="PANTHER" id="PTHR40942">
    <property type="match status" value="1"/>
</dbReference>
<keyword evidence="5 6" id="KW-0408">Iron</keyword>
<feature type="signal peptide" evidence="7">
    <location>
        <begin position="1"/>
        <end position="21"/>
    </location>
</feature>
<dbReference type="EMBL" id="WNKX01000007">
    <property type="protein sequence ID" value="MTW11298.1"/>
    <property type="molecule type" value="Genomic_DNA"/>
</dbReference>
<keyword evidence="1" id="KW-0813">Transport</keyword>
<dbReference type="InterPro" id="IPR009056">
    <property type="entry name" value="Cyt_c-like_dom"/>
</dbReference>
<evidence type="ECO:0000256" key="6">
    <source>
        <dbReference type="PROSITE-ProRule" id="PRU00433"/>
    </source>
</evidence>
<dbReference type="PRINTS" id="PR00607">
    <property type="entry name" value="CYTCHROMECIE"/>
</dbReference>
<name>A0A6L6QFN1_9BURK</name>
<dbReference type="InterPro" id="IPR036909">
    <property type="entry name" value="Cyt_c-like_dom_sf"/>
</dbReference>
<evidence type="ECO:0000256" key="5">
    <source>
        <dbReference type="ARBA" id="ARBA00023004"/>
    </source>
</evidence>
<feature type="domain" description="Cytochrome c" evidence="8">
    <location>
        <begin position="20"/>
        <end position="104"/>
    </location>
</feature>
<gene>
    <name evidence="9" type="ORF">GM658_11905</name>
</gene>
<dbReference type="Proteomes" id="UP000472320">
    <property type="component" value="Unassembled WGS sequence"/>
</dbReference>
<evidence type="ECO:0000256" key="3">
    <source>
        <dbReference type="ARBA" id="ARBA00022723"/>
    </source>
</evidence>
<feature type="chain" id="PRO_5026742227" description="Cytochrome c domain-containing protein" evidence="7">
    <location>
        <begin position="22"/>
        <end position="104"/>
    </location>
</feature>
<dbReference type="GO" id="GO:0020037">
    <property type="term" value="F:heme binding"/>
    <property type="evidence" value="ECO:0007669"/>
    <property type="project" value="InterPro"/>
</dbReference>
<organism evidence="9 10">
    <name type="scientific">Massilia eburnea</name>
    <dbReference type="NCBI Taxonomy" id="1776165"/>
    <lineage>
        <taxon>Bacteria</taxon>
        <taxon>Pseudomonadati</taxon>
        <taxon>Pseudomonadota</taxon>
        <taxon>Betaproteobacteria</taxon>
        <taxon>Burkholderiales</taxon>
        <taxon>Oxalobacteraceae</taxon>
        <taxon>Telluria group</taxon>
        <taxon>Massilia</taxon>
    </lineage>
</organism>
<dbReference type="AlphaFoldDB" id="A0A6L6QFN1"/>
<dbReference type="Gene3D" id="1.10.760.10">
    <property type="entry name" value="Cytochrome c-like domain"/>
    <property type="match status" value="1"/>
</dbReference>
<protein>
    <recommendedName>
        <fullName evidence="8">Cytochrome c domain-containing protein</fullName>
    </recommendedName>
</protein>
<evidence type="ECO:0000256" key="1">
    <source>
        <dbReference type="ARBA" id="ARBA00022448"/>
    </source>
</evidence>
<keyword evidence="10" id="KW-1185">Reference proteome</keyword>
<dbReference type="Pfam" id="PF13442">
    <property type="entry name" value="Cytochrome_CBB3"/>
    <property type="match status" value="1"/>
</dbReference>